<dbReference type="InterPro" id="IPR000873">
    <property type="entry name" value="AMP-dep_synth/lig_dom"/>
</dbReference>
<organism evidence="2 3">
    <name type="scientific">Clonostachys rhizophaga</name>
    <dbReference type="NCBI Taxonomy" id="160324"/>
    <lineage>
        <taxon>Eukaryota</taxon>
        <taxon>Fungi</taxon>
        <taxon>Dikarya</taxon>
        <taxon>Ascomycota</taxon>
        <taxon>Pezizomycotina</taxon>
        <taxon>Sordariomycetes</taxon>
        <taxon>Hypocreomycetidae</taxon>
        <taxon>Hypocreales</taxon>
        <taxon>Bionectriaceae</taxon>
        <taxon>Clonostachys</taxon>
    </lineage>
</organism>
<dbReference type="InterPro" id="IPR045851">
    <property type="entry name" value="AMP-bd_C_sf"/>
</dbReference>
<dbReference type="InterPro" id="IPR020845">
    <property type="entry name" value="AMP-binding_CS"/>
</dbReference>
<evidence type="ECO:0000313" key="2">
    <source>
        <dbReference type="EMBL" id="CAH0034201.1"/>
    </source>
</evidence>
<sequence length="692" mass="76846">MTMNSDAEHPSDVLWKPLPSSGFHIKNMIRIANERHGAAVTDYESLWAWSTNTATAPAFWMEVFEYLEIKTGEGPHAAMQPHPNGSDVMYPPVKFFPGAKMNFAENIFSNYQAEEIAMHIVSEGADHIRNVTWRELRDDVAKVAGAMVASGVEEGDRIAAVISNRLETIVICLAALSIGAIWSSSSPDMGVDGVLSRLTQIRPKLVFCESEVTYNAKIRDLLPNHCQWTKVLSKDAQLTKVVVILGQREISTEEYHKMTTWDQFLDQDNGRPLTFKQLPFDHPAFIVYSSGTSGPPKCIVHSAGGLLLQVRKDSFFSYDVRKGDTFLQYTTTGWIMWAMVLVSLSFSSRVVVYDGSPFIPDSLVLLRLVERLRINVLGTSAKFLSMLMDSGVKTRDLIDLSSLRTVTSTGSTLTAKVARWFYKEGFPQNIHLVSTCGGTDLACSLISGAATQPLHAGEIQAAALGMAVDIFDVDKEAGVSIRTSDNPGELVCTRPFPSQPVSFWGDNIGEKYNNAYFSRFGEQIWAQGDFVSRNPFTGGYLTHGRSDGVLNPAGVRFGSAEIYNVIDGDMEILDSLCVGQRRQHDSDETVVLFVQMYPAYKFTSTVVNRLREAVRSKLSPRHVPRYIFEVPDIPHTINGKKIEILVKKIISGQKPQVSSTVANPECLGFYKQFVQIEQADAQQQQKLNISRL</sequence>
<accession>A0A9N9YUA2</accession>
<feature type="domain" description="AMP-dependent synthetase/ligase" evidence="1">
    <location>
        <begin position="122"/>
        <end position="495"/>
    </location>
</feature>
<dbReference type="NCBIfam" id="NF002937">
    <property type="entry name" value="PRK03584.1"/>
    <property type="match status" value="1"/>
</dbReference>
<comment type="caution">
    <text evidence="2">The sequence shown here is derived from an EMBL/GenBank/DDBJ whole genome shotgun (WGS) entry which is preliminary data.</text>
</comment>
<dbReference type="Gene3D" id="3.40.50.12780">
    <property type="entry name" value="N-terminal domain of ligase-like"/>
    <property type="match status" value="1"/>
</dbReference>
<reference evidence="2" key="1">
    <citation type="submission" date="2021-10" db="EMBL/GenBank/DDBJ databases">
        <authorList>
            <person name="Piombo E."/>
        </authorList>
    </citation>
    <scope>NUCLEOTIDE SEQUENCE</scope>
</reference>
<dbReference type="InterPro" id="IPR005914">
    <property type="entry name" value="Acac_CoA_synth"/>
</dbReference>
<gene>
    <name evidence="2" type="ORF">CRHIZ90672A_00006996</name>
</gene>
<dbReference type="AlphaFoldDB" id="A0A9N9YUA2"/>
<name>A0A9N9YUA2_9HYPO</name>
<dbReference type="SUPFAM" id="SSF56801">
    <property type="entry name" value="Acetyl-CoA synthetase-like"/>
    <property type="match status" value="1"/>
</dbReference>
<dbReference type="PANTHER" id="PTHR42921">
    <property type="entry name" value="ACETOACETYL-COA SYNTHETASE"/>
    <property type="match status" value="1"/>
</dbReference>
<dbReference type="GO" id="GO:0006629">
    <property type="term" value="P:lipid metabolic process"/>
    <property type="evidence" value="ECO:0007669"/>
    <property type="project" value="InterPro"/>
</dbReference>
<evidence type="ECO:0000313" key="3">
    <source>
        <dbReference type="Proteomes" id="UP000696573"/>
    </source>
</evidence>
<dbReference type="Pfam" id="PF00501">
    <property type="entry name" value="AMP-binding"/>
    <property type="match status" value="1"/>
</dbReference>
<keyword evidence="3" id="KW-1185">Reference proteome</keyword>
<protein>
    <recommendedName>
        <fullName evidence="1">AMP-dependent synthetase/ligase domain-containing protein</fullName>
    </recommendedName>
</protein>
<dbReference type="NCBIfam" id="TIGR01217">
    <property type="entry name" value="ac_ac_CoA_syn"/>
    <property type="match status" value="1"/>
</dbReference>
<evidence type="ECO:0000259" key="1">
    <source>
        <dbReference type="Pfam" id="PF00501"/>
    </source>
</evidence>
<proteinExistence type="predicted"/>
<dbReference type="Gene3D" id="3.30.300.30">
    <property type="match status" value="1"/>
</dbReference>
<dbReference type="OrthoDB" id="10253869at2759"/>
<dbReference type="EMBL" id="CABFNQ020000748">
    <property type="protein sequence ID" value="CAH0034201.1"/>
    <property type="molecule type" value="Genomic_DNA"/>
</dbReference>
<dbReference type="Proteomes" id="UP000696573">
    <property type="component" value="Unassembled WGS sequence"/>
</dbReference>
<dbReference type="InterPro" id="IPR042099">
    <property type="entry name" value="ANL_N_sf"/>
</dbReference>
<dbReference type="GO" id="GO:0030729">
    <property type="term" value="F:acetoacetate-CoA ligase activity"/>
    <property type="evidence" value="ECO:0007669"/>
    <property type="project" value="InterPro"/>
</dbReference>
<dbReference type="PANTHER" id="PTHR42921:SF4">
    <property type="entry name" value="ACETOACETYL-COA SYNTHASE (AFU_ORTHOLOGUE AFUA_8G04770)"/>
    <property type="match status" value="1"/>
</dbReference>
<dbReference type="PROSITE" id="PS00455">
    <property type="entry name" value="AMP_BINDING"/>
    <property type="match status" value="1"/>
</dbReference>